<dbReference type="RefSeq" id="WP_185762782.1">
    <property type="nucleotide sequence ID" value="NZ_CM017506.1"/>
</dbReference>
<proteinExistence type="predicted"/>
<reference evidence="1" key="1">
    <citation type="submission" date="2018-10" db="EMBL/GenBank/DDBJ databases">
        <title>FDA dAtabase for Regulatory Grade micrObial Sequences (FDA-ARGOS): Supporting development and validation of Infectious Disease Dx tests.</title>
        <authorList>
            <person name="Minogue T."/>
            <person name="Wolcott M."/>
            <person name="Wasieloski L."/>
            <person name="Aguilar W."/>
            <person name="Moore D."/>
            <person name="Tallon L.J."/>
            <person name="Sadzewicz L."/>
            <person name="Sengamalay N."/>
            <person name="Ott S."/>
            <person name="Godinez A."/>
            <person name="Nagaraj S."/>
            <person name="Vavikolanu K."/>
            <person name="Vyas G."/>
            <person name="Nadendla S."/>
            <person name="Aluvathingal J."/>
            <person name="Sichtig H."/>
        </authorList>
    </citation>
    <scope>NUCLEOTIDE SEQUENCE</scope>
    <source>
        <strain evidence="1">FDAARGOS_343</strain>
        <plasmid evidence="1">unnamed2</plasmid>
    </source>
</reference>
<geneLocation type="plasmid" evidence="1">
    <name>unnamed2</name>
</geneLocation>
<protein>
    <submittedName>
        <fullName evidence="1">Uncharacterized protein</fullName>
    </submittedName>
</protein>
<dbReference type="AlphaFoldDB" id="A0A553SQN8"/>
<comment type="caution">
    <text evidence="1">The sequence shown here is derived from an EMBL/GenBank/DDBJ whole genome shotgun (WGS) entry which is preliminary data.</text>
</comment>
<gene>
    <name evidence="1" type="ORF">CEQ21_07980</name>
</gene>
<organism evidence="1">
    <name type="scientific">Niallia circulans</name>
    <name type="common">Bacillus circulans</name>
    <dbReference type="NCBI Taxonomy" id="1397"/>
    <lineage>
        <taxon>Bacteria</taxon>
        <taxon>Bacillati</taxon>
        <taxon>Bacillota</taxon>
        <taxon>Bacilli</taxon>
        <taxon>Bacillales</taxon>
        <taxon>Bacillaceae</taxon>
        <taxon>Niallia</taxon>
    </lineage>
</organism>
<dbReference type="EMBL" id="RIBP01000003">
    <property type="protein sequence ID" value="TRZ39298.1"/>
    <property type="molecule type" value="Genomic_DNA"/>
</dbReference>
<keyword evidence="1" id="KW-0614">Plasmid</keyword>
<evidence type="ECO:0000313" key="1">
    <source>
        <dbReference type="EMBL" id="TRZ39298.1"/>
    </source>
</evidence>
<sequence length="300" mass="34194">MKTIMKIISSLTLTGALAIGGLIGPVNLESKAMAASSVSILKYPIPTKENQILDYLERGMYEFYEGTKVRKETSVNSELAEQEEAKKSELLQISQLTYDALVKYKKDKKTNETKAKQTYSKTLSSLDAETKKIKQRYEKKVNTLEKYRVDEINKIAKAESYNITSMRSTEIKRISGNSGKEEIKYNIELIEKAVNSYKVEAIELKFESLIAEYKSKRKVAELEAARKTKELNFQYKKGSLTAKQLKTKQSNIEESKVAEQENIQRNIDGLIKEKNLQVQSLIKLKETVIAQIKKDNNLVL</sequence>
<dbReference type="Proteomes" id="UP000319837">
    <property type="component" value="Plasmid unnamed2"/>
</dbReference>
<name>A0A553SQN8_NIACI</name>
<accession>A0A553SQN8</accession>